<protein>
    <submittedName>
        <fullName evidence="1">Uncharacterized protein</fullName>
    </submittedName>
</protein>
<reference evidence="1" key="2">
    <citation type="journal article" date="2022" name="New Phytol.">
        <title>Evolutionary transition to the ectomycorrhizal habit in the genomes of a hyperdiverse lineage of mushroom-forming fungi.</title>
        <authorList>
            <person name="Looney B."/>
            <person name="Miyauchi S."/>
            <person name="Morin E."/>
            <person name="Drula E."/>
            <person name="Courty P.E."/>
            <person name="Kohler A."/>
            <person name="Kuo A."/>
            <person name="LaButti K."/>
            <person name="Pangilinan J."/>
            <person name="Lipzen A."/>
            <person name="Riley R."/>
            <person name="Andreopoulos W."/>
            <person name="He G."/>
            <person name="Johnson J."/>
            <person name="Nolan M."/>
            <person name="Tritt A."/>
            <person name="Barry K.W."/>
            <person name="Grigoriev I.V."/>
            <person name="Nagy L.G."/>
            <person name="Hibbett D."/>
            <person name="Henrissat B."/>
            <person name="Matheny P.B."/>
            <person name="Labbe J."/>
            <person name="Martin F.M."/>
        </authorList>
    </citation>
    <scope>NUCLEOTIDE SEQUENCE</scope>
    <source>
        <strain evidence="1">EC-137</strain>
    </source>
</reference>
<keyword evidence="2" id="KW-1185">Reference proteome</keyword>
<proteinExistence type="predicted"/>
<reference evidence="1" key="1">
    <citation type="submission" date="2021-02" db="EMBL/GenBank/DDBJ databases">
        <authorList>
            <consortium name="DOE Joint Genome Institute"/>
            <person name="Ahrendt S."/>
            <person name="Looney B.P."/>
            <person name="Miyauchi S."/>
            <person name="Morin E."/>
            <person name="Drula E."/>
            <person name="Courty P.E."/>
            <person name="Chicoki N."/>
            <person name="Fauchery L."/>
            <person name="Kohler A."/>
            <person name="Kuo A."/>
            <person name="Labutti K."/>
            <person name="Pangilinan J."/>
            <person name="Lipzen A."/>
            <person name="Riley R."/>
            <person name="Andreopoulos W."/>
            <person name="He G."/>
            <person name="Johnson J."/>
            <person name="Barry K.W."/>
            <person name="Grigoriev I.V."/>
            <person name="Nagy L."/>
            <person name="Hibbett D."/>
            <person name="Henrissat B."/>
            <person name="Matheny P.B."/>
            <person name="Labbe J."/>
            <person name="Martin F."/>
        </authorList>
    </citation>
    <scope>NUCLEOTIDE SEQUENCE</scope>
    <source>
        <strain evidence="1">EC-137</strain>
    </source>
</reference>
<evidence type="ECO:0000313" key="1">
    <source>
        <dbReference type="EMBL" id="KAI0028982.1"/>
    </source>
</evidence>
<comment type="caution">
    <text evidence="1">The sequence shown here is derived from an EMBL/GenBank/DDBJ whole genome shotgun (WGS) entry which is preliminary data.</text>
</comment>
<name>A0ACB8QBB3_9AGAM</name>
<gene>
    <name evidence="1" type="ORF">K488DRAFT_89188</name>
</gene>
<sequence length="119" mass="13190">MANNYDQQTYNPAAEQRFDNDEYRPPHSGSDVVERVGNVPRGGALESGLDAEREDAAAAESEATGRLSKGEARGLMSDLRDEERDVRGGLRGNRVDAYQQERAVDEQVDRAVNQDEGMY</sequence>
<evidence type="ECO:0000313" key="2">
    <source>
        <dbReference type="Proteomes" id="UP000814128"/>
    </source>
</evidence>
<dbReference type="Proteomes" id="UP000814128">
    <property type="component" value="Unassembled WGS sequence"/>
</dbReference>
<organism evidence="1 2">
    <name type="scientific">Vararia minispora EC-137</name>
    <dbReference type="NCBI Taxonomy" id="1314806"/>
    <lineage>
        <taxon>Eukaryota</taxon>
        <taxon>Fungi</taxon>
        <taxon>Dikarya</taxon>
        <taxon>Basidiomycota</taxon>
        <taxon>Agaricomycotina</taxon>
        <taxon>Agaricomycetes</taxon>
        <taxon>Russulales</taxon>
        <taxon>Lachnocladiaceae</taxon>
        <taxon>Vararia</taxon>
    </lineage>
</organism>
<accession>A0ACB8QBB3</accession>
<dbReference type="EMBL" id="MU273707">
    <property type="protein sequence ID" value="KAI0028982.1"/>
    <property type="molecule type" value="Genomic_DNA"/>
</dbReference>